<dbReference type="Gene3D" id="3.30.1370.210">
    <property type="match status" value="1"/>
</dbReference>
<gene>
    <name evidence="9" type="ORF">Ciccas_006067</name>
</gene>
<evidence type="ECO:0000313" key="9">
    <source>
        <dbReference type="EMBL" id="KAL3315298.1"/>
    </source>
</evidence>
<evidence type="ECO:0000256" key="4">
    <source>
        <dbReference type="ARBA" id="ARBA00022833"/>
    </source>
</evidence>
<feature type="domain" description="C3H1-type" evidence="8">
    <location>
        <begin position="186"/>
        <end position="213"/>
    </location>
</feature>
<reference evidence="9 10" key="1">
    <citation type="submission" date="2024-11" db="EMBL/GenBank/DDBJ databases">
        <title>Adaptive evolution of stress response genes in parasites aligns with host niche diversity.</title>
        <authorList>
            <person name="Hahn C."/>
            <person name="Resl P."/>
        </authorList>
    </citation>
    <scope>NUCLEOTIDE SEQUENCE [LARGE SCALE GENOMIC DNA]</scope>
    <source>
        <strain evidence="9">EGGRZ-B1_66</strain>
        <tissue evidence="9">Body</tissue>
    </source>
</reference>
<dbReference type="Pfam" id="PF22628">
    <property type="entry name" value="zf-CCCH_10"/>
    <property type="match status" value="1"/>
</dbReference>
<dbReference type="InterPro" id="IPR000571">
    <property type="entry name" value="Znf_CCCH"/>
</dbReference>
<evidence type="ECO:0000256" key="3">
    <source>
        <dbReference type="ARBA" id="ARBA00022771"/>
    </source>
</evidence>
<feature type="zinc finger region" description="C3H1-type" evidence="6">
    <location>
        <begin position="220"/>
        <end position="246"/>
    </location>
</feature>
<comment type="caution">
    <text evidence="9">The sequence shown here is derived from an EMBL/GenBank/DDBJ whole genome shotgun (WGS) entry which is preliminary data.</text>
</comment>
<protein>
    <recommendedName>
        <fullName evidence="8">C3H1-type domain-containing protein</fullName>
    </recommendedName>
</protein>
<evidence type="ECO:0000259" key="8">
    <source>
        <dbReference type="PROSITE" id="PS50103"/>
    </source>
</evidence>
<proteinExistence type="inferred from homology"/>
<evidence type="ECO:0000256" key="5">
    <source>
        <dbReference type="ARBA" id="ARBA00038226"/>
    </source>
</evidence>
<dbReference type="PROSITE" id="PS50103">
    <property type="entry name" value="ZF_C3H1"/>
    <property type="match status" value="2"/>
</dbReference>
<evidence type="ECO:0000256" key="1">
    <source>
        <dbReference type="ARBA" id="ARBA00022723"/>
    </source>
</evidence>
<dbReference type="PANTHER" id="PTHR12675">
    <property type="entry name" value="MUSCLEBLIND-LIKE PROTEIN"/>
    <property type="match status" value="1"/>
</dbReference>
<keyword evidence="1 6" id="KW-0479">Metal-binding</keyword>
<feature type="compositionally biased region" description="Polar residues" evidence="7">
    <location>
        <begin position="65"/>
        <end position="81"/>
    </location>
</feature>
<keyword evidence="4 6" id="KW-0862">Zinc</keyword>
<dbReference type="SMART" id="SM00356">
    <property type="entry name" value="ZnF_C3H1"/>
    <property type="match status" value="2"/>
</dbReference>
<feature type="region of interest" description="Disordered" evidence="7">
    <location>
        <begin position="64"/>
        <end position="83"/>
    </location>
</feature>
<evidence type="ECO:0000313" key="10">
    <source>
        <dbReference type="Proteomes" id="UP001626550"/>
    </source>
</evidence>
<feature type="domain" description="C3H1-type" evidence="8">
    <location>
        <begin position="220"/>
        <end position="246"/>
    </location>
</feature>
<keyword evidence="3 6" id="KW-0863">Zinc-finger</keyword>
<evidence type="ECO:0000256" key="7">
    <source>
        <dbReference type="SAM" id="MobiDB-lite"/>
    </source>
</evidence>
<dbReference type="AlphaFoldDB" id="A0ABD2Q7D0"/>
<comment type="similarity">
    <text evidence="5">Belongs to the muscleblind family.</text>
</comment>
<keyword evidence="2" id="KW-0677">Repeat</keyword>
<sequence length="293" mass="31160">MQPASKSAVLPGGGLVTAQLQQAGILPADRDTTAAAAAAAAATFWSVPMDSRNPMLSRPSAENLYASSASQPQTTMPNPNLWSGMDPSQFLTASSNLSNLSFLAAQNNNLGISNLLANNRQSAPSGFNLPATAFNAHALALSMYYIDQMNLANQINMQVNGSRFGLGPIQNPITNVAYMNEKGQLLESLPICRDFKAGKCHRLSECRYVHLVDDNVEVNQGRVTICRDAAKGRCSRTPCKYFHIPPIAVTASRSLAIANNQTSSSFLSPQSNFATPGGSSSMLFCESATAAHM</sequence>
<name>A0ABD2Q7D0_9PLAT</name>
<organism evidence="9 10">
    <name type="scientific">Cichlidogyrus casuarinus</name>
    <dbReference type="NCBI Taxonomy" id="1844966"/>
    <lineage>
        <taxon>Eukaryota</taxon>
        <taxon>Metazoa</taxon>
        <taxon>Spiralia</taxon>
        <taxon>Lophotrochozoa</taxon>
        <taxon>Platyhelminthes</taxon>
        <taxon>Monogenea</taxon>
        <taxon>Monopisthocotylea</taxon>
        <taxon>Dactylogyridea</taxon>
        <taxon>Ancyrocephalidae</taxon>
        <taxon>Cichlidogyrus</taxon>
    </lineage>
</organism>
<keyword evidence="10" id="KW-1185">Reference proteome</keyword>
<evidence type="ECO:0000256" key="2">
    <source>
        <dbReference type="ARBA" id="ARBA00022737"/>
    </source>
</evidence>
<dbReference type="PANTHER" id="PTHR12675:SF12">
    <property type="entry name" value="PROTEIN MUSCLEBLIND"/>
    <property type="match status" value="1"/>
</dbReference>
<dbReference type="GO" id="GO:0008270">
    <property type="term" value="F:zinc ion binding"/>
    <property type="evidence" value="ECO:0007669"/>
    <property type="project" value="UniProtKB-KW"/>
</dbReference>
<accession>A0ABD2Q7D0</accession>
<dbReference type="Proteomes" id="UP001626550">
    <property type="component" value="Unassembled WGS sequence"/>
</dbReference>
<evidence type="ECO:0000256" key="6">
    <source>
        <dbReference type="PROSITE-ProRule" id="PRU00723"/>
    </source>
</evidence>
<dbReference type="EMBL" id="JBJKFK010000781">
    <property type="protein sequence ID" value="KAL3315298.1"/>
    <property type="molecule type" value="Genomic_DNA"/>
</dbReference>
<feature type="zinc finger region" description="C3H1-type" evidence="6">
    <location>
        <begin position="186"/>
        <end position="213"/>
    </location>
</feature>
<dbReference type="InterPro" id="IPR054429">
    <property type="entry name" value="Znf-CCCH_Muscleblind-like"/>
</dbReference>